<evidence type="ECO:0000313" key="3">
    <source>
        <dbReference type="EMBL" id="ROL52584.1"/>
    </source>
</evidence>
<sequence length="257" mass="28714">MRIVSNGVQPYIVQTGVDTDGETQEEVTTFRMKLDVSECFIDFNTDSLTQTLVFEWMQMSQHIVESFLRRMEAAREDKLLNANAFEIKCSTNTNGCGVQISTYFMLYSVVYMQELKRECAFYVLAGQSRQPHGVNGAIHLLLAVLIIPCMALLVLTVTMVFRRGGCCAQRRHEVALSLPEPHDRAEESSTEPHDRAEESSTEPHGGAARGDSGSSSSSQQDRKCGSLKSTLAGRPQCPRQLVGFEERYWSCRHLHGG</sequence>
<gene>
    <name evidence="3" type="ORF">DPX16_7320</name>
</gene>
<accession>A0A3N0Z348</accession>
<feature type="compositionally biased region" description="Basic and acidic residues" evidence="1">
    <location>
        <begin position="178"/>
        <end position="198"/>
    </location>
</feature>
<dbReference type="OrthoDB" id="8445223at2759"/>
<feature type="transmembrane region" description="Helical" evidence="2">
    <location>
        <begin position="137"/>
        <end position="161"/>
    </location>
</feature>
<feature type="region of interest" description="Disordered" evidence="1">
    <location>
        <begin position="178"/>
        <end position="233"/>
    </location>
</feature>
<protein>
    <submittedName>
        <fullName evidence="3">Uncharacterized protein</fullName>
    </submittedName>
</protein>
<feature type="compositionally biased region" description="Low complexity" evidence="1">
    <location>
        <begin position="205"/>
        <end position="219"/>
    </location>
</feature>
<keyword evidence="4" id="KW-1185">Reference proteome</keyword>
<comment type="caution">
    <text evidence="3">The sequence shown here is derived from an EMBL/GenBank/DDBJ whole genome shotgun (WGS) entry which is preliminary data.</text>
</comment>
<proteinExistence type="predicted"/>
<dbReference type="EMBL" id="RJVU01015140">
    <property type="protein sequence ID" value="ROL52584.1"/>
    <property type="molecule type" value="Genomic_DNA"/>
</dbReference>
<evidence type="ECO:0000313" key="4">
    <source>
        <dbReference type="Proteomes" id="UP000281406"/>
    </source>
</evidence>
<organism evidence="3 4">
    <name type="scientific">Anabarilius grahami</name>
    <name type="common">Kanglang fish</name>
    <name type="synonym">Barilius grahami</name>
    <dbReference type="NCBI Taxonomy" id="495550"/>
    <lineage>
        <taxon>Eukaryota</taxon>
        <taxon>Metazoa</taxon>
        <taxon>Chordata</taxon>
        <taxon>Craniata</taxon>
        <taxon>Vertebrata</taxon>
        <taxon>Euteleostomi</taxon>
        <taxon>Actinopterygii</taxon>
        <taxon>Neopterygii</taxon>
        <taxon>Teleostei</taxon>
        <taxon>Ostariophysi</taxon>
        <taxon>Cypriniformes</taxon>
        <taxon>Xenocyprididae</taxon>
        <taxon>Xenocypridinae</taxon>
        <taxon>Xenocypridinae incertae sedis</taxon>
        <taxon>Anabarilius</taxon>
    </lineage>
</organism>
<reference evidence="3 4" key="1">
    <citation type="submission" date="2018-10" db="EMBL/GenBank/DDBJ databases">
        <title>Genome assembly for a Yunnan-Guizhou Plateau 3E fish, Anabarilius grahami (Regan), and its evolutionary and genetic applications.</title>
        <authorList>
            <person name="Jiang W."/>
        </authorList>
    </citation>
    <scope>NUCLEOTIDE SEQUENCE [LARGE SCALE GENOMIC DNA]</scope>
    <source>
        <strain evidence="3">AG-KIZ</strain>
        <tissue evidence="3">Muscle</tissue>
    </source>
</reference>
<dbReference type="AlphaFoldDB" id="A0A3N0Z348"/>
<dbReference type="Proteomes" id="UP000281406">
    <property type="component" value="Unassembled WGS sequence"/>
</dbReference>
<evidence type="ECO:0000256" key="1">
    <source>
        <dbReference type="SAM" id="MobiDB-lite"/>
    </source>
</evidence>
<keyword evidence="2" id="KW-1133">Transmembrane helix</keyword>
<name>A0A3N0Z348_ANAGA</name>
<keyword evidence="2" id="KW-0472">Membrane</keyword>
<keyword evidence="2" id="KW-0812">Transmembrane</keyword>
<evidence type="ECO:0000256" key="2">
    <source>
        <dbReference type="SAM" id="Phobius"/>
    </source>
</evidence>